<dbReference type="Proteomes" id="UP001153328">
    <property type="component" value="Unassembled WGS sequence"/>
</dbReference>
<comment type="similarity">
    <text evidence="1">Belongs to the peptidase S1 family.</text>
</comment>
<feature type="domain" description="Peptidase S1" evidence="5">
    <location>
        <begin position="50"/>
        <end position="296"/>
    </location>
</feature>
<dbReference type="PRINTS" id="PR00722">
    <property type="entry name" value="CHYMOTRYPSIN"/>
</dbReference>
<dbReference type="PANTHER" id="PTHR24276">
    <property type="entry name" value="POLYSERASE-RELATED"/>
    <property type="match status" value="1"/>
</dbReference>
<keyword evidence="3 6" id="KW-0645">Protease</keyword>
<dbReference type="InterPro" id="IPR033116">
    <property type="entry name" value="TRYPSIN_SER"/>
</dbReference>
<evidence type="ECO:0000256" key="1">
    <source>
        <dbReference type="ARBA" id="ARBA00007664"/>
    </source>
</evidence>
<dbReference type="PROSITE" id="PS50240">
    <property type="entry name" value="TRYPSIN_DOM"/>
    <property type="match status" value="1"/>
</dbReference>
<dbReference type="Pfam" id="PF00089">
    <property type="entry name" value="Trypsin"/>
    <property type="match status" value="1"/>
</dbReference>
<dbReference type="CDD" id="cd00190">
    <property type="entry name" value="Tryp_SPc"/>
    <property type="match status" value="1"/>
</dbReference>
<dbReference type="AlphaFoldDB" id="A0A9W4GY79"/>
<proteinExistence type="inferred from homology"/>
<dbReference type="RefSeq" id="WP_240165852.1">
    <property type="nucleotide sequence ID" value="NZ_CAJVAX010000004.1"/>
</dbReference>
<dbReference type="EMBL" id="CAJVAX010000004">
    <property type="protein sequence ID" value="CAG7617554.1"/>
    <property type="molecule type" value="Genomic_DNA"/>
</dbReference>
<keyword evidence="3" id="KW-0378">Hydrolase</keyword>
<gene>
    <name evidence="6" type="ORF">SBRY_120036</name>
</gene>
<feature type="signal peptide" evidence="4">
    <location>
        <begin position="1"/>
        <end position="37"/>
    </location>
</feature>
<reference evidence="6" key="1">
    <citation type="submission" date="2021-06" db="EMBL/GenBank/DDBJ databases">
        <authorList>
            <person name="Arsene-Ploetze F."/>
        </authorList>
    </citation>
    <scope>NUCLEOTIDE SEQUENCE</scope>
    <source>
        <strain evidence="6">SBRY1</strain>
    </source>
</reference>
<dbReference type="GO" id="GO:0004252">
    <property type="term" value="F:serine-type endopeptidase activity"/>
    <property type="evidence" value="ECO:0007669"/>
    <property type="project" value="InterPro"/>
</dbReference>
<dbReference type="PROSITE" id="PS00135">
    <property type="entry name" value="TRYPSIN_SER"/>
    <property type="match status" value="1"/>
</dbReference>
<evidence type="ECO:0000259" key="5">
    <source>
        <dbReference type="PROSITE" id="PS50240"/>
    </source>
</evidence>
<dbReference type="Gene3D" id="2.40.10.10">
    <property type="entry name" value="Trypsin-like serine proteases"/>
    <property type="match status" value="1"/>
</dbReference>
<evidence type="ECO:0000313" key="6">
    <source>
        <dbReference type="EMBL" id="CAG7617554.1"/>
    </source>
</evidence>
<dbReference type="PROSITE" id="PS00134">
    <property type="entry name" value="TRYPSIN_HIS"/>
    <property type="match status" value="1"/>
</dbReference>
<dbReference type="InterPro" id="IPR050430">
    <property type="entry name" value="Peptidase_S1"/>
</dbReference>
<feature type="chain" id="PRO_5040945629" evidence="4">
    <location>
        <begin position="38"/>
        <end position="296"/>
    </location>
</feature>
<sequence>MDTKNRIVQGGWLRRLAYGAVALAAVGLTAGLGTAQAATPGTSGAVTPSIIGGHPADQNYSFIVSLQVEKNGDPDHNRCGGTLVSPNWVLTAAHCVTDVTTDGTPFAVQDPAQFHVRVGSDDRTTGGTVSLLTGIVVNPGYVASDTRASGSDLALLHLATRVSQRPVKLPVSEAAPGTKVRELGWGYTVDADPTTVTTFLQQLDTKLLPTDTPKCVTAANGDDSWGIRPGDDCADNVAGTYGPCNGDSGSPIVRLVDGAWVLVGADSRGPEEVCGAGPDIITSASHFRGWITQVIG</sequence>
<comment type="caution">
    <text evidence="6">The sequence shown here is derived from an EMBL/GenBank/DDBJ whole genome shotgun (WGS) entry which is preliminary data.</text>
</comment>
<protein>
    <submittedName>
        <fullName evidence="6">Serine protease</fullName>
    </submittedName>
</protein>
<dbReference type="InterPro" id="IPR043504">
    <property type="entry name" value="Peptidase_S1_PA_chymotrypsin"/>
</dbReference>
<name>A0A9W4GY79_9ACTN</name>
<keyword evidence="7" id="KW-1185">Reference proteome</keyword>
<dbReference type="SUPFAM" id="SSF50494">
    <property type="entry name" value="Trypsin-like serine proteases"/>
    <property type="match status" value="1"/>
</dbReference>
<dbReference type="InterPro" id="IPR018114">
    <property type="entry name" value="TRYPSIN_HIS"/>
</dbReference>
<dbReference type="SMART" id="SM00020">
    <property type="entry name" value="Tryp_SPc"/>
    <property type="match status" value="1"/>
</dbReference>
<evidence type="ECO:0000256" key="3">
    <source>
        <dbReference type="RuleBase" id="RU363034"/>
    </source>
</evidence>
<dbReference type="GO" id="GO:0006508">
    <property type="term" value="P:proteolysis"/>
    <property type="evidence" value="ECO:0007669"/>
    <property type="project" value="UniProtKB-KW"/>
</dbReference>
<dbReference type="InterPro" id="IPR009003">
    <property type="entry name" value="Peptidase_S1_PA"/>
</dbReference>
<dbReference type="InterPro" id="IPR001254">
    <property type="entry name" value="Trypsin_dom"/>
</dbReference>
<keyword evidence="4" id="KW-0732">Signal</keyword>
<evidence type="ECO:0000256" key="4">
    <source>
        <dbReference type="SAM" id="SignalP"/>
    </source>
</evidence>
<dbReference type="InterPro" id="IPR001314">
    <property type="entry name" value="Peptidase_S1A"/>
</dbReference>
<accession>A0A9W4GY79</accession>
<dbReference type="PANTHER" id="PTHR24276:SF98">
    <property type="entry name" value="FI18310P1-RELATED"/>
    <property type="match status" value="1"/>
</dbReference>
<keyword evidence="2" id="KW-1015">Disulfide bond</keyword>
<organism evidence="6 7">
    <name type="scientific">Actinacidiphila bryophytorum</name>
    <dbReference type="NCBI Taxonomy" id="1436133"/>
    <lineage>
        <taxon>Bacteria</taxon>
        <taxon>Bacillati</taxon>
        <taxon>Actinomycetota</taxon>
        <taxon>Actinomycetes</taxon>
        <taxon>Kitasatosporales</taxon>
        <taxon>Streptomycetaceae</taxon>
        <taxon>Actinacidiphila</taxon>
    </lineage>
</organism>
<evidence type="ECO:0000256" key="2">
    <source>
        <dbReference type="ARBA" id="ARBA00023157"/>
    </source>
</evidence>
<keyword evidence="3" id="KW-0720">Serine protease</keyword>
<evidence type="ECO:0000313" key="7">
    <source>
        <dbReference type="Proteomes" id="UP001153328"/>
    </source>
</evidence>